<evidence type="ECO:0000313" key="15">
    <source>
        <dbReference type="Proteomes" id="UP000715441"/>
    </source>
</evidence>
<protein>
    <recommendedName>
        <fullName evidence="4">pyruvate kinase</fullName>
        <ecNumber evidence="4">2.7.1.40</ecNumber>
    </recommendedName>
</protein>
<dbReference type="Proteomes" id="UP000715441">
    <property type="component" value="Unassembled WGS sequence"/>
</dbReference>
<name>A0ABX1J0L5_9PSEU</name>
<evidence type="ECO:0000256" key="9">
    <source>
        <dbReference type="ARBA" id="ARBA00022840"/>
    </source>
</evidence>
<keyword evidence="5" id="KW-0808">Transferase</keyword>
<dbReference type="Pfam" id="PF00224">
    <property type="entry name" value="PK"/>
    <property type="match status" value="1"/>
</dbReference>
<evidence type="ECO:0000259" key="13">
    <source>
        <dbReference type="Pfam" id="PF00224"/>
    </source>
</evidence>
<proteinExistence type="inferred from homology"/>
<accession>A0ABX1J0L5</accession>
<comment type="caution">
    <text evidence="14">The sequence shown here is derived from an EMBL/GenBank/DDBJ whole genome shotgun (WGS) entry which is preliminary data.</text>
</comment>
<evidence type="ECO:0000256" key="5">
    <source>
        <dbReference type="ARBA" id="ARBA00022679"/>
    </source>
</evidence>
<dbReference type="SUPFAM" id="SSF51621">
    <property type="entry name" value="Phosphoenolpyruvate/pyruvate domain"/>
    <property type="match status" value="1"/>
</dbReference>
<keyword evidence="15" id="KW-1185">Reference proteome</keyword>
<keyword evidence="7" id="KW-0547">Nucleotide-binding</keyword>
<feature type="domain" description="Pyruvate kinase barrel" evidence="13">
    <location>
        <begin position="344"/>
        <end position="535"/>
    </location>
</feature>
<dbReference type="InterPro" id="IPR015793">
    <property type="entry name" value="Pyrv_Knase_brl"/>
</dbReference>
<sequence>MVTTRDRTLLEGVRQEVRGLREVLDSAEDLWSARIGEVDEQHADNAVNLVHRWALRQYDLGGLWARLATLGLSSLGRREAPVRAGLEAIERAAGALAGNPAARDAFAYAGFVPGPDPVRYNASALLGPEPYGRAVRIMVTLPSEAATDPAVVRALAARGMDLARIDCAHDDPGAWARMAENVRRANPACRIVMDLAGPDPRTGPLAGGPRVVKVRPHRDAAGHVIAPAECTLTADESPVPPAIPVPGDWLARRRAGEVIELRDGRDARRELVITAAGAGKALVSLEKTAYLTTGTILRVPGEVPVPVGSLPAVEQFLRLRRDDLLLLTRDRVPAPVPPRGTARIGCTVPEVLAHVRAGDTVRLDAGRISGVVEDAGVGRIAVRITATGSGGGTLRAGNDIHLPDTPIPVRAPTATDLEHLAFAQEHADLVALSFVHGPEDVDELHAALERLMDRRLGVLVQIGTAQACERLAGILLAAMRRPVTGVLVDSGGLAVECGDERLAEAQEEILWLAGAAQLPMIWARQALGPAPPRAECVLLDEGPHVVEALDTLDGILRRMADRRGRKNALLRRLRSWQAGQPGP</sequence>
<dbReference type="InterPro" id="IPR040442">
    <property type="entry name" value="Pyrv_kinase-like_dom_sf"/>
</dbReference>
<dbReference type="InterPro" id="IPR015813">
    <property type="entry name" value="Pyrv/PenolPyrv_kinase-like_dom"/>
</dbReference>
<dbReference type="Gene3D" id="2.40.33.10">
    <property type="entry name" value="PK beta-barrel domain-like"/>
    <property type="match status" value="2"/>
</dbReference>
<dbReference type="SUPFAM" id="SSF50800">
    <property type="entry name" value="PK beta-barrel domain-like"/>
    <property type="match status" value="1"/>
</dbReference>
<keyword evidence="6" id="KW-0479">Metal-binding</keyword>
<dbReference type="InterPro" id="IPR011037">
    <property type="entry name" value="Pyrv_Knase-like_insert_dom_sf"/>
</dbReference>
<reference evidence="14 15" key="1">
    <citation type="submission" date="2020-04" db="EMBL/GenBank/DDBJ databases">
        <title>Novel species.</title>
        <authorList>
            <person name="Teo W.F.A."/>
            <person name="Lipun K."/>
            <person name="Srisuk N."/>
            <person name="Duangmal K."/>
        </authorList>
    </citation>
    <scope>NUCLEOTIDE SEQUENCE [LARGE SCALE GENOMIC DNA]</scope>
    <source>
        <strain evidence="14 15">K13G38</strain>
    </source>
</reference>
<evidence type="ECO:0000256" key="1">
    <source>
        <dbReference type="ARBA" id="ARBA00001958"/>
    </source>
</evidence>
<evidence type="ECO:0000256" key="10">
    <source>
        <dbReference type="ARBA" id="ARBA00022842"/>
    </source>
</evidence>
<evidence type="ECO:0000313" key="14">
    <source>
        <dbReference type="EMBL" id="NKQ51811.1"/>
    </source>
</evidence>
<evidence type="ECO:0000256" key="7">
    <source>
        <dbReference type="ARBA" id="ARBA00022741"/>
    </source>
</evidence>
<keyword evidence="8" id="KW-0418">Kinase</keyword>
<dbReference type="InterPro" id="IPR015806">
    <property type="entry name" value="Pyrv_Knase_insert_dom_sf"/>
</dbReference>
<keyword evidence="12" id="KW-0670">Pyruvate</keyword>
<comment type="cofactor">
    <cofactor evidence="1">
        <name>K(+)</name>
        <dbReference type="ChEBI" id="CHEBI:29103"/>
    </cofactor>
</comment>
<organism evidence="14 15">
    <name type="scientific">Amycolatopsis acididurans</name>
    <dbReference type="NCBI Taxonomy" id="2724524"/>
    <lineage>
        <taxon>Bacteria</taxon>
        <taxon>Bacillati</taxon>
        <taxon>Actinomycetota</taxon>
        <taxon>Actinomycetes</taxon>
        <taxon>Pseudonocardiales</taxon>
        <taxon>Pseudonocardiaceae</taxon>
        <taxon>Amycolatopsis</taxon>
    </lineage>
</organism>
<gene>
    <name evidence="14" type="ORF">HFP15_02825</name>
</gene>
<keyword evidence="10" id="KW-0460">Magnesium</keyword>
<evidence type="ECO:0000256" key="2">
    <source>
        <dbReference type="ARBA" id="ARBA00004997"/>
    </source>
</evidence>
<dbReference type="PANTHER" id="PTHR11817">
    <property type="entry name" value="PYRUVATE KINASE"/>
    <property type="match status" value="1"/>
</dbReference>
<dbReference type="InterPro" id="IPR001697">
    <property type="entry name" value="Pyr_Knase"/>
</dbReference>
<dbReference type="Gene3D" id="3.20.20.60">
    <property type="entry name" value="Phosphoenolpyruvate-binding domains"/>
    <property type="match status" value="2"/>
</dbReference>
<evidence type="ECO:0000256" key="6">
    <source>
        <dbReference type="ARBA" id="ARBA00022723"/>
    </source>
</evidence>
<dbReference type="EC" id="2.7.1.40" evidence="4"/>
<dbReference type="EMBL" id="JAAXLS010000001">
    <property type="protein sequence ID" value="NKQ51811.1"/>
    <property type="molecule type" value="Genomic_DNA"/>
</dbReference>
<comment type="pathway">
    <text evidence="2">Carbohydrate degradation; glycolysis; pyruvate from D-glyceraldehyde 3-phosphate: step 5/5.</text>
</comment>
<evidence type="ECO:0000256" key="8">
    <source>
        <dbReference type="ARBA" id="ARBA00022777"/>
    </source>
</evidence>
<evidence type="ECO:0000256" key="11">
    <source>
        <dbReference type="ARBA" id="ARBA00023152"/>
    </source>
</evidence>
<keyword evidence="9" id="KW-0067">ATP-binding</keyword>
<evidence type="ECO:0000256" key="3">
    <source>
        <dbReference type="ARBA" id="ARBA00008663"/>
    </source>
</evidence>
<evidence type="ECO:0000256" key="12">
    <source>
        <dbReference type="ARBA" id="ARBA00023317"/>
    </source>
</evidence>
<comment type="similarity">
    <text evidence="3">Belongs to the pyruvate kinase family.</text>
</comment>
<keyword evidence="11" id="KW-0324">Glycolysis</keyword>
<evidence type="ECO:0000256" key="4">
    <source>
        <dbReference type="ARBA" id="ARBA00012142"/>
    </source>
</evidence>